<keyword evidence="1" id="KW-0812">Transmembrane</keyword>
<reference evidence="2 3" key="1">
    <citation type="submission" date="2016-11" db="EMBL/GenBank/DDBJ databases">
        <authorList>
            <person name="Jaros S."/>
            <person name="Januszkiewicz K."/>
            <person name="Wedrychowicz H."/>
        </authorList>
    </citation>
    <scope>NUCLEOTIDE SEQUENCE [LARGE SCALE GENOMIC DNA]</scope>
    <source>
        <strain evidence="2 3">DSM 24574</strain>
    </source>
</reference>
<accession>A0A1M5PCS3</accession>
<proteinExistence type="predicted"/>
<gene>
    <name evidence="2" type="ORF">SAMN04488109_2811</name>
</gene>
<evidence type="ECO:0000313" key="2">
    <source>
        <dbReference type="EMBL" id="SHG99570.1"/>
    </source>
</evidence>
<keyword evidence="1" id="KW-0472">Membrane</keyword>
<dbReference type="AlphaFoldDB" id="A0A1M5PCS3"/>
<feature type="transmembrane region" description="Helical" evidence="1">
    <location>
        <begin position="26"/>
        <end position="45"/>
    </location>
</feature>
<dbReference type="EMBL" id="FQWQ01000001">
    <property type="protein sequence ID" value="SHG99570.1"/>
    <property type="molecule type" value="Genomic_DNA"/>
</dbReference>
<dbReference type="RefSeq" id="WP_143164899.1">
    <property type="nucleotide sequence ID" value="NZ_FQWQ01000001.1"/>
</dbReference>
<evidence type="ECO:0000256" key="1">
    <source>
        <dbReference type="SAM" id="Phobius"/>
    </source>
</evidence>
<keyword evidence="1" id="KW-1133">Transmembrane helix</keyword>
<dbReference type="STRING" id="947013.SAMN04488109_2811"/>
<evidence type="ECO:0000313" key="3">
    <source>
        <dbReference type="Proteomes" id="UP000184212"/>
    </source>
</evidence>
<organism evidence="2 3">
    <name type="scientific">Chryseolinea serpens</name>
    <dbReference type="NCBI Taxonomy" id="947013"/>
    <lineage>
        <taxon>Bacteria</taxon>
        <taxon>Pseudomonadati</taxon>
        <taxon>Bacteroidota</taxon>
        <taxon>Cytophagia</taxon>
        <taxon>Cytophagales</taxon>
        <taxon>Fulvivirgaceae</taxon>
        <taxon>Chryseolinea</taxon>
    </lineage>
</organism>
<name>A0A1M5PCS3_9BACT</name>
<sequence>MTESKSKKSFIQSLCTWTKQHKKSALALAIILASIQFLNFTGFCYSELRYLDRYELLDRFLFGPSTAFTEDEKIQKIAIRGGEYPGCCRITPEKRFLNKILGYYFYNVESHFSDPDPRSSDTPKYLTFSSINSCGTRVIHESGMPETQKSYDASVYSINKSWGFKK</sequence>
<dbReference type="Proteomes" id="UP000184212">
    <property type="component" value="Unassembled WGS sequence"/>
</dbReference>
<keyword evidence="3" id="KW-1185">Reference proteome</keyword>
<protein>
    <submittedName>
        <fullName evidence="2">Uncharacterized protein</fullName>
    </submittedName>
</protein>